<protein>
    <submittedName>
        <fullName evidence="7">Uncharacterized protein</fullName>
    </submittedName>
</protein>
<keyword evidence="8" id="KW-1185">Reference proteome</keyword>
<accession>A0A067FXU6</accession>
<name>A0A067FXU6_CITSI</name>
<feature type="domain" description="Myb-like" evidence="5">
    <location>
        <begin position="1"/>
        <end position="44"/>
    </location>
</feature>
<dbReference type="PROSITE" id="PS50090">
    <property type="entry name" value="MYB_LIKE"/>
    <property type="match status" value="1"/>
</dbReference>
<evidence type="ECO:0000259" key="6">
    <source>
        <dbReference type="PROSITE" id="PS51294"/>
    </source>
</evidence>
<organism evidence="7 8">
    <name type="scientific">Citrus sinensis</name>
    <name type="common">Sweet orange</name>
    <name type="synonym">Citrus aurantium var. sinensis</name>
    <dbReference type="NCBI Taxonomy" id="2711"/>
    <lineage>
        <taxon>Eukaryota</taxon>
        <taxon>Viridiplantae</taxon>
        <taxon>Streptophyta</taxon>
        <taxon>Embryophyta</taxon>
        <taxon>Tracheophyta</taxon>
        <taxon>Spermatophyta</taxon>
        <taxon>Magnoliopsida</taxon>
        <taxon>eudicotyledons</taxon>
        <taxon>Gunneridae</taxon>
        <taxon>Pentapetalae</taxon>
        <taxon>rosids</taxon>
        <taxon>malvids</taxon>
        <taxon>Sapindales</taxon>
        <taxon>Rutaceae</taxon>
        <taxon>Aurantioideae</taxon>
        <taxon>Citrus</taxon>
    </lineage>
</organism>
<dbReference type="CDD" id="cd00167">
    <property type="entry name" value="SANT"/>
    <property type="match status" value="1"/>
</dbReference>
<dbReference type="AlphaFoldDB" id="A0A067FXU6"/>
<keyword evidence="4" id="KW-0539">Nucleus</keyword>
<sequence>MKKMNSLSNSIASLVTSKSSWSLIAGRLPGRTDNEIKNYWNTHIRRKLLNRGIDPATHRPLNEPAVPVAAAQSATTAAPADVAAAAAAAATTTTTISFSAAAAAKEDIKREKRTIGFVCKNEKQPYHHHNHHRHRQQQQVIVKEEEVTCPDLNLELRISPPSSADLHQQQPLIKTGGRSSSLCLACSLGLQNSKGCSCNNNNNNNTNSMISSSNTSSSSSSSTCYDFLGLKSGVLDYRSLEMK</sequence>
<dbReference type="PANTHER" id="PTHR47994:SF5">
    <property type="entry name" value="F14D16.11-RELATED"/>
    <property type="match status" value="1"/>
</dbReference>
<dbReference type="Proteomes" id="UP000027120">
    <property type="component" value="Unassembled WGS sequence"/>
</dbReference>
<dbReference type="InterPro" id="IPR017930">
    <property type="entry name" value="Myb_dom"/>
</dbReference>
<dbReference type="SUPFAM" id="SSF46689">
    <property type="entry name" value="Homeodomain-like"/>
    <property type="match status" value="1"/>
</dbReference>
<evidence type="ECO:0000256" key="2">
    <source>
        <dbReference type="ARBA" id="ARBA00022737"/>
    </source>
</evidence>
<dbReference type="InterPro" id="IPR015495">
    <property type="entry name" value="Myb_TF_plants"/>
</dbReference>
<dbReference type="GO" id="GO:0005634">
    <property type="term" value="C:nucleus"/>
    <property type="evidence" value="ECO:0007669"/>
    <property type="project" value="UniProtKB-SubCell"/>
</dbReference>
<dbReference type="EMBL" id="KK784895">
    <property type="protein sequence ID" value="KDO68041.1"/>
    <property type="molecule type" value="Genomic_DNA"/>
</dbReference>
<dbReference type="InterPro" id="IPR009057">
    <property type="entry name" value="Homeodomain-like_sf"/>
</dbReference>
<evidence type="ECO:0000313" key="8">
    <source>
        <dbReference type="Proteomes" id="UP000027120"/>
    </source>
</evidence>
<dbReference type="GO" id="GO:0003677">
    <property type="term" value="F:DNA binding"/>
    <property type="evidence" value="ECO:0007669"/>
    <property type="project" value="UniProtKB-KW"/>
</dbReference>
<dbReference type="SMR" id="A0A067FXU6"/>
<keyword evidence="2" id="KW-0677">Repeat</keyword>
<gene>
    <name evidence="7" type="ORF">CISIN_1g021503mg</name>
</gene>
<dbReference type="InterPro" id="IPR001005">
    <property type="entry name" value="SANT/Myb"/>
</dbReference>
<dbReference type="PROSITE" id="PS51294">
    <property type="entry name" value="HTH_MYB"/>
    <property type="match status" value="1"/>
</dbReference>
<feature type="domain" description="HTH myb-type" evidence="6">
    <location>
        <begin position="20"/>
        <end position="48"/>
    </location>
</feature>
<evidence type="ECO:0000256" key="3">
    <source>
        <dbReference type="ARBA" id="ARBA00023125"/>
    </source>
</evidence>
<evidence type="ECO:0000313" key="7">
    <source>
        <dbReference type="EMBL" id="KDO68041.1"/>
    </source>
</evidence>
<proteinExistence type="predicted"/>
<evidence type="ECO:0000259" key="5">
    <source>
        <dbReference type="PROSITE" id="PS50090"/>
    </source>
</evidence>
<keyword evidence="3" id="KW-0238">DNA-binding</keyword>
<evidence type="ECO:0000256" key="4">
    <source>
        <dbReference type="ARBA" id="ARBA00023242"/>
    </source>
</evidence>
<evidence type="ECO:0000256" key="1">
    <source>
        <dbReference type="ARBA" id="ARBA00004123"/>
    </source>
</evidence>
<reference evidence="7 8" key="1">
    <citation type="submission" date="2014-04" db="EMBL/GenBank/DDBJ databases">
        <authorList>
            <consortium name="International Citrus Genome Consortium"/>
            <person name="Gmitter F."/>
            <person name="Chen C."/>
            <person name="Farmerie W."/>
            <person name="Harkins T."/>
            <person name="Desany B."/>
            <person name="Mohiuddin M."/>
            <person name="Kodira C."/>
            <person name="Borodovsky M."/>
            <person name="Lomsadze A."/>
            <person name="Burns P."/>
            <person name="Jenkins J."/>
            <person name="Prochnik S."/>
            <person name="Shu S."/>
            <person name="Chapman J."/>
            <person name="Pitluck S."/>
            <person name="Schmutz J."/>
            <person name="Rokhsar D."/>
        </authorList>
    </citation>
    <scope>NUCLEOTIDE SEQUENCE</scope>
</reference>
<dbReference type="Pfam" id="PF00249">
    <property type="entry name" value="Myb_DNA-binding"/>
    <property type="match status" value="1"/>
</dbReference>
<dbReference type="Gene3D" id="1.10.10.60">
    <property type="entry name" value="Homeodomain-like"/>
    <property type="match status" value="1"/>
</dbReference>
<comment type="subcellular location">
    <subcellularLocation>
        <location evidence="1">Nucleus</location>
    </subcellularLocation>
</comment>
<dbReference type="PANTHER" id="PTHR47994">
    <property type="entry name" value="F14D16.11-RELATED"/>
    <property type="match status" value="1"/>
</dbReference>